<feature type="compositionally biased region" description="Acidic residues" evidence="1">
    <location>
        <begin position="439"/>
        <end position="462"/>
    </location>
</feature>
<comment type="caution">
    <text evidence="2">The sequence shown here is derived from an EMBL/GenBank/DDBJ whole genome shotgun (WGS) entry which is preliminary data.</text>
</comment>
<organism evidence="2 3">
    <name type="scientific">Apiospora phragmitis</name>
    <dbReference type="NCBI Taxonomy" id="2905665"/>
    <lineage>
        <taxon>Eukaryota</taxon>
        <taxon>Fungi</taxon>
        <taxon>Dikarya</taxon>
        <taxon>Ascomycota</taxon>
        <taxon>Pezizomycotina</taxon>
        <taxon>Sordariomycetes</taxon>
        <taxon>Xylariomycetidae</taxon>
        <taxon>Amphisphaeriales</taxon>
        <taxon>Apiosporaceae</taxon>
        <taxon>Apiospora</taxon>
    </lineage>
</organism>
<dbReference type="Proteomes" id="UP001480595">
    <property type="component" value="Unassembled WGS sequence"/>
</dbReference>
<name>A0ABR1UHI2_9PEZI</name>
<feature type="region of interest" description="Disordered" evidence="1">
    <location>
        <begin position="662"/>
        <end position="685"/>
    </location>
</feature>
<evidence type="ECO:0000313" key="3">
    <source>
        <dbReference type="Proteomes" id="UP001480595"/>
    </source>
</evidence>
<feature type="compositionally biased region" description="Polar residues" evidence="1">
    <location>
        <begin position="361"/>
        <end position="371"/>
    </location>
</feature>
<dbReference type="EMBL" id="JAQQWL010000009">
    <property type="protein sequence ID" value="KAK8058162.1"/>
    <property type="molecule type" value="Genomic_DNA"/>
</dbReference>
<dbReference type="GeneID" id="92093082"/>
<feature type="compositionally biased region" description="Acidic residues" evidence="1">
    <location>
        <begin position="416"/>
        <end position="431"/>
    </location>
</feature>
<feature type="compositionally biased region" description="Acidic residues" evidence="1">
    <location>
        <begin position="528"/>
        <end position="546"/>
    </location>
</feature>
<feature type="region of interest" description="Disordered" evidence="1">
    <location>
        <begin position="528"/>
        <end position="559"/>
    </location>
</feature>
<feature type="compositionally biased region" description="Acidic residues" evidence="1">
    <location>
        <begin position="755"/>
        <end position="785"/>
    </location>
</feature>
<evidence type="ECO:0000313" key="2">
    <source>
        <dbReference type="EMBL" id="KAK8058162.1"/>
    </source>
</evidence>
<feature type="region of interest" description="Disordered" evidence="1">
    <location>
        <begin position="820"/>
        <end position="926"/>
    </location>
</feature>
<keyword evidence="3" id="KW-1185">Reference proteome</keyword>
<sequence length="984" mass="109735">MAANSNSNSTAKYEYTNGRVIESSAYTPAPVSEEVLATISGAPPGAPSIFTMLQAPELPVHADKIMAASPPYLVALPGGKLIHPPPGLPMPNNMAASSHHHAAPGQPKIFVTRPSTQVDLAWMTTRERSIVEHLPHISTYDLNLVKVAYTWFHYLQELHEHLKSSSYSDEQLDHLFYIIAWLSTVDRLHEIVKHGDQTDFSTREFFPEPMQGEDGLSPLEQARRAIVQLSEAQFGDYLAQLADWDFRPDLKDPRFFFGQDLIEWATILPDEDEFGPGTYGSLDITFLDAVDYLNYLDVLIPDQGQVIEEQYEQMFLDFKSQPDNNKAKPYWAYDRWNPDEYDSGFFERSSTEEESKGSTSAGLSKSSTGPSAHSTACTFYTEIYHDDTDASTSTLDSDESDLIGFNTWEDFGIESSEDEEGVEYWGDDTDSDSSSAWDSEVEDDKAYFGDDEGSDDDDDDHGDDAQRPRSFHGHHHSIFEIMHGVPDAVDTILGEIYTMLDGVHIMDGWVYSVLDELDALCYTRELESELEPEDVEFSDSVDDEKSDDDKPPLSPEDQLRNVVEIMKDMLSDLDTMIDSASPESEETPSPELQDIDIAFAETWYRQAPDHNAGNDENQYNINEPDWLQDQDVRRWDLHVLLPDFFVDITAYLNHVDQTISDNCYNSSSTSIGDGSNYLDDDEDEDYPEWLDDQEFVERWNIGSHNTAYLDLVDQAIADNYTSSGDGDEGEEDDDEDEDEEDPEWNNDDPNHTPSEDGDQGDDNDDGNDDPSDDDDGGSEAEEEQQLDGPWLPIRQPWPAQHSLYGFQSRHEAVLPPASPILMGQRFQPPIQRPAAAPAPAPAPQQLVLLSGQTSDGAPAAAAAIPHPAARNTTASAPQRPVLHRGQPFSPSPVNQSSQAPPGPAPAPAAIPSQQPPSPQYNPQFVLGGSANIHNAEEDVRSFLQRTWRQPHRRLFNAMIAGLEEKYPTQNSGKCLGLSNLPGWQ</sequence>
<proteinExistence type="predicted"/>
<feature type="compositionally biased region" description="Polar residues" evidence="1">
    <location>
        <begin position="662"/>
        <end position="673"/>
    </location>
</feature>
<dbReference type="RefSeq" id="XP_066713608.1">
    <property type="nucleotide sequence ID" value="XM_066860019.1"/>
</dbReference>
<feature type="region of interest" description="Disordered" evidence="1">
    <location>
        <begin position="416"/>
        <end position="469"/>
    </location>
</feature>
<accession>A0ABR1UHI2</accession>
<feature type="compositionally biased region" description="Pro residues" evidence="1">
    <location>
        <begin position="900"/>
        <end position="919"/>
    </location>
</feature>
<reference evidence="2 3" key="1">
    <citation type="submission" date="2023-01" db="EMBL/GenBank/DDBJ databases">
        <title>Analysis of 21 Apiospora genomes using comparative genomics revels a genus with tremendous synthesis potential of carbohydrate active enzymes and secondary metabolites.</title>
        <authorList>
            <person name="Sorensen T."/>
        </authorList>
    </citation>
    <scope>NUCLEOTIDE SEQUENCE [LARGE SCALE GENOMIC DNA]</scope>
    <source>
        <strain evidence="2 3">CBS 135458</strain>
    </source>
</reference>
<feature type="compositionally biased region" description="Acidic residues" evidence="1">
    <location>
        <begin position="725"/>
        <end position="746"/>
    </location>
</feature>
<protein>
    <submittedName>
        <fullName evidence="2">Uncharacterized protein</fullName>
    </submittedName>
</protein>
<gene>
    <name evidence="2" type="ORF">PG994_008610</name>
</gene>
<feature type="compositionally biased region" description="Low complexity" evidence="1">
    <location>
        <begin position="857"/>
        <end position="869"/>
    </location>
</feature>
<feature type="region of interest" description="Disordered" evidence="1">
    <location>
        <begin position="719"/>
        <end position="796"/>
    </location>
</feature>
<feature type="region of interest" description="Disordered" evidence="1">
    <location>
        <begin position="344"/>
        <end position="371"/>
    </location>
</feature>
<evidence type="ECO:0000256" key="1">
    <source>
        <dbReference type="SAM" id="MobiDB-lite"/>
    </source>
</evidence>